<comment type="caution">
    <text evidence="1">The sequence shown here is derived from an EMBL/GenBank/DDBJ whole genome shotgun (WGS) entry which is preliminary data.</text>
</comment>
<organism evidence="1 2">
    <name type="scientific">Bermanella marisrubri</name>
    <dbReference type="NCBI Taxonomy" id="207949"/>
    <lineage>
        <taxon>Bacteria</taxon>
        <taxon>Pseudomonadati</taxon>
        <taxon>Pseudomonadota</taxon>
        <taxon>Gammaproteobacteria</taxon>
        <taxon>Oceanospirillales</taxon>
        <taxon>Oceanospirillaceae</taxon>
        <taxon>Bermanella</taxon>
    </lineage>
</organism>
<dbReference type="HOGENOM" id="CLU_2931989_0_0_6"/>
<dbReference type="AlphaFoldDB" id="Q1MXJ0"/>
<name>Q1MXJ0_9GAMM</name>
<gene>
    <name evidence="1" type="ORF">RED65_01858</name>
</gene>
<accession>Q1MXJ0</accession>
<evidence type="ECO:0000313" key="1">
    <source>
        <dbReference type="EMBL" id="EAT10682.1"/>
    </source>
</evidence>
<protein>
    <submittedName>
        <fullName evidence="1">Uncharacterized protein</fullName>
    </submittedName>
</protein>
<keyword evidence="2" id="KW-1185">Reference proteome</keyword>
<dbReference type="EMBL" id="AAQH01000041">
    <property type="protein sequence ID" value="EAT10682.1"/>
    <property type="molecule type" value="Genomic_DNA"/>
</dbReference>
<dbReference type="Proteomes" id="UP000004263">
    <property type="component" value="Unassembled WGS sequence"/>
</dbReference>
<reference evidence="1 2" key="1">
    <citation type="submission" date="2006-03" db="EMBL/GenBank/DDBJ databases">
        <authorList>
            <person name="Pinhassi J."/>
            <person name="Pedros-Alio C."/>
            <person name="Ferriera S."/>
            <person name="Johnson J."/>
            <person name="Kravitz S."/>
            <person name="Halpern A."/>
            <person name="Remington K."/>
            <person name="Beeson K."/>
            <person name="Tran B."/>
            <person name="Rogers Y.-H."/>
            <person name="Friedman R."/>
            <person name="Venter J.C."/>
        </authorList>
    </citation>
    <scope>NUCLEOTIDE SEQUENCE [LARGE SCALE GENOMIC DNA]</scope>
    <source>
        <strain evidence="1 2">RED65</strain>
    </source>
</reference>
<evidence type="ECO:0000313" key="2">
    <source>
        <dbReference type="Proteomes" id="UP000004263"/>
    </source>
</evidence>
<sequence length="60" mass="6890">MEVDLEGQKYSLGRLTKDQIIVVILNSPILTLVEDKLGSDWFCDDLGPALKIYKDWLRSH</sequence>
<proteinExistence type="predicted"/>